<dbReference type="AlphaFoldDB" id="A0A433PLL6"/>
<dbReference type="EMBL" id="RBNJ01022289">
    <property type="protein sequence ID" value="RUS18461.1"/>
    <property type="molecule type" value="Genomic_DNA"/>
</dbReference>
<sequence length="191" mass="21747">MQQTMPHWNARLALSGLALREAPWGLGFKQSMVHFPFFWHVWDLLSHYCSAMPHGTIAILRGIKYFGVEFFTRALPCFTELFHLFYVNGLAFWIMGDGAIRNMGLILCTDSYTIPDIVRLMNVLMIKFDLKCTGQNDTPSQRRIYIPKDSMEKLRALVMPHMHHSTPGFLFFAGKLRLPAKTGAQSLHGGG</sequence>
<evidence type="ECO:0000259" key="1">
    <source>
        <dbReference type="Pfam" id="PF03161"/>
    </source>
</evidence>
<protein>
    <submittedName>
        <fullName evidence="2">Intronic ORF at intron 4 of cox1 protein</fullName>
    </submittedName>
</protein>
<reference evidence="2 3" key="1">
    <citation type="journal article" date="2018" name="New Phytol.">
        <title>Phylogenomics of Endogonaceae and evolution of mycorrhizas within Mucoromycota.</title>
        <authorList>
            <person name="Chang Y."/>
            <person name="Desiro A."/>
            <person name="Na H."/>
            <person name="Sandor L."/>
            <person name="Lipzen A."/>
            <person name="Clum A."/>
            <person name="Barry K."/>
            <person name="Grigoriev I.V."/>
            <person name="Martin F.M."/>
            <person name="Stajich J.E."/>
            <person name="Smith M.E."/>
            <person name="Bonito G."/>
            <person name="Spatafora J.W."/>
        </authorList>
    </citation>
    <scope>NUCLEOTIDE SEQUENCE [LARGE SCALE GENOMIC DNA]</scope>
    <source>
        <strain evidence="2 3">AD002</strain>
    </source>
</reference>
<evidence type="ECO:0000313" key="3">
    <source>
        <dbReference type="Proteomes" id="UP000274822"/>
    </source>
</evidence>
<comment type="caution">
    <text evidence="2">The sequence shown here is derived from an EMBL/GenBank/DDBJ whole genome shotgun (WGS) entry which is preliminary data.</text>
</comment>
<accession>A0A433PLL6</accession>
<name>A0A433PLL6_9FUNG</name>
<proteinExistence type="predicted"/>
<dbReference type="GO" id="GO:0004519">
    <property type="term" value="F:endonuclease activity"/>
    <property type="evidence" value="ECO:0007669"/>
    <property type="project" value="InterPro"/>
</dbReference>
<dbReference type="InterPro" id="IPR004860">
    <property type="entry name" value="LAGLIDADG_dom"/>
</dbReference>
<feature type="domain" description="Homing endonuclease LAGLIDADG" evidence="1">
    <location>
        <begin position="89"/>
        <end position="154"/>
    </location>
</feature>
<dbReference type="Gene3D" id="3.10.28.10">
    <property type="entry name" value="Homing endonucleases"/>
    <property type="match status" value="2"/>
</dbReference>
<dbReference type="Proteomes" id="UP000274822">
    <property type="component" value="Unassembled WGS sequence"/>
</dbReference>
<dbReference type="SUPFAM" id="SSF55608">
    <property type="entry name" value="Homing endonucleases"/>
    <property type="match status" value="1"/>
</dbReference>
<gene>
    <name evidence="2" type="ORF">BC938DRAFT_475965</name>
</gene>
<dbReference type="InterPro" id="IPR027434">
    <property type="entry name" value="Homing_endonucl"/>
</dbReference>
<dbReference type="Pfam" id="PF03161">
    <property type="entry name" value="LAGLIDADG_2"/>
    <property type="match status" value="1"/>
</dbReference>
<keyword evidence="3" id="KW-1185">Reference proteome</keyword>
<organism evidence="2 3">
    <name type="scientific">Jimgerdemannia flammicorona</name>
    <dbReference type="NCBI Taxonomy" id="994334"/>
    <lineage>
        <taxon>Eukaryota</taxon>
        <taxon>Fungi</taxon>
        <taxon>Fungi incertae sedis</taxon>
        <taxon>Mucoromycota</taxon>
        <taxon>Mucoromycotina</taxon>
        <taxon>Endogonomycetes</taxon>
        <taxon>Endogonales</taxon>
        <taxon>Endogonaceae</taxon>
        <taxon>Jimgerdemannia</taxon>
    </lineage>
</organism>
<evidence type="ECO:0000313" key="2">
    <source>
        <dbReference type="EMBL" id="RUS18461.1"/>
    </source>
</evidence>